<feature type="compositionally biased region" description="Low complexity" evidence="8">
    <location>
        <begin position="329"/>
        <end position="343"/>
    </location>
</feature>
<evidence type="ECO:0000256" key="2">
    <source>
        <dbReference type="ARBA" id="ARBA00004727"/>
    </source>
</evidence>
<feature type="compositionally biased region" description="Acidic residues" evidence="8">
    <location>
        <begin position="152"/>
        <end position="161"/>
    </location>
</feature>
<protein>
    <recommendedName>
        <fullName evidence="3">starch synthase</fullName>
        <ecNumber evidence="3">2.4.1.21</ecNumber>
    </recommendedName>
</protein>
<gene>
    <name evidence="10" type="ORF">CYMTET_8273</name>
</gene>
<dbReference type="InterPro" id="IPR013783">
    <property type="entry name" value="Ig-like_fold"/>
</dbReference>
<dbReference type="SUPFAM" id="SSF53756">
    <property type="entry name" value="UDP-Glycosyltransferase/glycogen phosphorylase"/>
    <property type="match status" value="1"/>
</dbReference>
<dbReference type="EC" id="2.4.1.21" evidence="3"/>
<name>A0AAE0LG12_9CHLO</name>
<evidence type="ECO:0000256" key="1">
    <source>
        <dbReference type="ARBA" id="ARBA00001478"/>
    </source>
</evidence>
<feature type="coiled-coil region" evidence="7">
    <location>
        <begin position="577"/>
        <end position="618"/>
    </location>
</feature>
<organism evidence="10 11">
    <name type="scientific">Cymbomonas tetramitiformis</name>
    <dbReference type="NCBI Taxonomy" id="36881"/>
    <lineage>
        <taxon>Eukaryota</taxon>
        <taxon>Viridiplantae</taxon>
        <taxon>Chlorophyta</taxon>
        <taxon>Pyramimonadophyceae</taxon>
        <taxon>Pyramimonadales</taxon>
        <taxon>Pyramimonadaceae</taxon>
        <taxon>Cymbomonas</taxon>
    </lineage>
</organism>
<evidence type="ECO:0000313" key="10">
    <source>
        <dbReference type="EMBL" id="KAK3284056.1"/>
    </source>
</evidence>
<dbReference type="SMART" id="SM01066">
    <property type="entry name" value="CBM_25"/>
    <property type="match status" value="3"/>
</dbReference>
<feature type="compositionally biased region" description="Acidic residues" evidence="8">
    <location>
        <begin position="176"/>
        <end position="191"/>
    </location>
</feature>
<feature type="non-terminal residue" evidence="10">
    <location>
        <position position="1292"/>
    </location>
</feature>
<dbReference type="Pfam" id="PF16760">
    <property type="entry name" value="CBM53"/>
    <property type="match status" value="1"/>
</dbReference>
<keyword evidence="11" id="KW-1185">Reference proteome</keyword>
<evidence type="ECO:0000256" key="4">
    <source>
        <dbReference type="ARBA" id="ARBA00022676"/>
    </source>
</evidence>
<keyword evidence="7" id="KW-0175">Coiled coil</keyword>
<dbReference type="Proteomes" id="UP001190700">
    <property type="component" value="Unassembled WGS sequence"/>
</dbReference>
<dbReference type="InterPro" id="IPR013534">
    <property type="entry name" value="Starch_synth_cat_dom"/>
</dbReference>
<keyword evidence="4" id="KW-0328">Glycosyltransferase</keyword>
<proteinExistence type="predicted"/>
<evidence type="ECO:0000256" key="8">
    <source>
        <dbReference type="SAM" id="MobiDB-lite"/>
    </source>
</evidence>
<dbReference type="GO" id="GO:2001070">
    <property type="term" value="F:starch binding"/>
    <property type="evidence" value="ECO:0007669"/>
    <property type="project" value="InterPro"/>
</dbReference>
<feature type="compositionally biased region" description="Acidic residues" evidence="8">
    <location>
        <begin position="385"/>
        <end position="413"/>
    </location>
</feature>
<dbReference type="PANTHER" id="PTHR46083">
    <property type="match status" value="1"/>
</dbReference>
<evidence type="ECO:0000313" key="11">
    <source>
        <dbReference type="Proteomes" id="UP001190700"/>
    </source>
</evidence>
<feature type="compositionally biased region" description="Acidic residues" evidence="8">
    <location>
        <begin position="624"/>
        <end position="640"/>
    </location>
</feature>
<feature type="domain" description="Carbohydrate binding module family 25" evidence="9">
    <location>
        <begin position="889"/>
        <end position="974"/>
    </location>
</feature>
<reference evidence="10 11" key="1">
    <citation type="journal article" date="2015" name="Genome Biol. Evol.">
        <title>Comparative Genomics of a Bacterivorous Green Alga Reveals Evolutionary Causalities and Consequences of Phago-Mixotrophic Mode of Nutrition.</title>
        <authorList>
            <person name="Burns J.A."/>
            <person name="Paasch A."/>
            <person name="Narechania A."/>
            <person name="Kim E."/>
        </authorList>
    </citation>
    <scope>NUCLEOTIDE SEQUENCE [LARGE SCALE GENOMIC DNA]</scope>
    <source>
        <strain evidence="10 11">PLY_AMNH</strain>
    </source>
</reference>
<evidence type="ECO:0000256" key="3">
    <source>
        <dbReference type="ARBA" id="ARBA00012588"/>
    </source>
</evidence>
<keyword evidence="5" id="KW-0808">Transferase</keyword>
<dbReference type="Pfam" id="PF08323">
    <property type="entry name" value="Glyco_transf_5"/>
    <property type="match status" value="1"/>
</dbReference>
<dbReference type="GO" id="GO:0019252">
    <property type="term" value="P:starch biosynthetic process"/>
    <property type="evidence" value="ECO:0007669"/>
    <property type="project" value="UniProtKB-KW"/>
</dbReference>
<feature type="compositionally biased region" description="Acidic residues" evidence="8">
    <location>
        <begin position="214"/>
        <end position="235"/>
    </location>
</feature>
<feature type="region of interest" description="Disordered" evidence="8">
    <location>
        <begin position="541"/>
        <end position="561"/>
    </location>
</feature>
<feature type="compositionally biased region" description="Acidic residues" evidence="8">
    <location>
        <begin position="344"/>
        <end position="365"/>
    </location>
</feature>
<feature type="region of interest" description="Disordered" evidence="8">
    <location>
        <begin position="86"/>
        <end position="443"/>
    </location>
</feature>
<dbReference type="GO" id="GO:0009011">
    <property type="term" value="F:alpha-1,4-glucan glucosyltransferase (ADP-glucose donor) activity"/>
    <property type="evidence" value="ECO:0007669"/>
    <property type="project" value="UniProtKB-EC"/>
</dbReference>
<dbReference type="Gene3D" id="2.60.40.10">
    <property type="entry name" value="Immunoglobulins"/>
    <property type="match status" value="2"/>
</dbReference>
<evidence type="ECO:0000256" key="7">
    <source>
        <dbReference type="SAM" id="Coils"/>
    </source>
</evidence>
<feature type="domain" description="Carbohydrate binding module family 25" evidence="9">
    <location>
        <begin position="710"/>
        <end position="799"/>
    </location>
</feature>
<dbReference type="PANTHER" id="PTHR46083:SF5">
    <property type="entry name" value="STARCH SYNTHASE 3, CHLOROPLASTIC_AMYLOPLASTIC"/>
    <property type="match status" value="1"/>
</dbReference>
<feature type="compositionally biased region" description="Acidic residues" evidence="8">
    <location>
        <begin position="305"/>
        <end position="328"/>
    </location>
</feature>
<dbReference type="Gene3D" id="3.40.50.2000">
    <property type="entry name" value="Glycogen Phosphorylase B"/>
    <property type="match status" value="1"/>
</dbReference>
<feature type="compositionally biased region" description="Low complexity" evidence="8">
    <location>
        <begin position="236"/>
        <end position="250"/>
    </location>
</feature>
<comment type="caution">
    <text evidence="10">The sequence shown here is derived from an EMBL/GenBank/DDBJ whole genome shotgun (WGS) entry which is preliminary data.</text>
</comment>
<feature type="compositionally biased region" description="Low complexity" evidence="8">
    <location>
        <begin position="290"/>
        <end position="304"/>
    </location>
</feature>
<evidence type="ECO:0000259" key="9">
    <source>
        <dbReference type="SMART" id="SM01066"/>
    </source>
</evidence>
<feature type="compositionally biased region" description="Acidic residues" evidence="8">
    <location>
        <begin position="273"/>
        <end position="289"/>
    </location>
</feature>
<dbReference type="InterPro" id="IPR005085">
    <property type="entry name" value="CBM25"/>
</dbReference>
<accession>A0AAE0LG12</accession>
<feature type="compositionally biased region" description="Acidic residues" evidence="8">
    <location>
        <begin position="97"/>
        <end position="115"/>
    </location>
</feature>
<sequence>MHQRAAFRQSAVAVFSALPLRRNSARCIGPKHLKRQRKRTLLQQQITCEQNSGTSASTSVDPVSESVAQRIKRVREAAKKLAQERLQAQVEETNGAEAEEEDEQQTEAADGEVDGEIVQPAAASGSIIETETEEAASEPADSLAEQAAETFETVDAEEEAFESGVSRTEQLVEAVETAEEGEEEEQQEGEGAEQASLEVEALAEQTVETGELAVEAEEEQVGEETEEDETEEASAEVEGSAEQTVEAVQSAEEEELEEQPGRRRGAGGASREEAEEEEAEEEETEEASAEVEGSAEQTVEAVQSAEEEELEEQVGEETEEDETEEASAEVEGSAEQTVEAVQSAEEEGLEEQVEEEEEETEETSAEVEGSAEQTVEAVQSAGQEGLEEQVEEAAEEEEEIEEASAEVEEETSAEVEGSAEQTAEAGEQAGEGEEEEVEAVGNVDVVTGVIGAAEMERLIRAKLKERTPAPANPWGDQYYMAEALMDGEKAEPDLEAEAEAAADPDTFQLPEVPFVPGMKDPDIEDELTSILEATELVVPAEGAEELEGSEVKPSEGKEEEQEDAVAEAVEEAFDPVLAEMLEQERLLREQLQLMEAEVAQTAQELAIAELELVAMDDEEELAVTDGEEELAATDGEEEDALPPLQSAGALTPPEPPAAPPEEVTVDAVAPAELESHPIEVWDPWGEEALALLRSQNNEVAVTAPAQVRAGSIAHIYFHQERSKLASTNSVILVGGCNEWQTNHVEKILAQASLAEFEGWWHTSFDVPDEEYIYQVDFVFTDGEGHYDNNACSDYKILVEGAPTKEEFEEFQRMEDLRREAALEVLKQEEIIQRQREEEERKRLAQEKKKVEKFSVQFEARHKEAGKVQAIAKHGLPGVWWTEPEVLTSGGSATLYYQTGPHHLHGARAANVVMSADNWTWKRDMGGDMVPTQAQELWAYEFEVPTGCCVLSFVFKDSTNRYDNNKGTDFHVLVDAHLTNEQRVGAAYKVHLSQQSIREEELRKSRAEREAFRAEVKAVAHKAFYSSNSKLFYTQPAEPQAGETFTLFYNPEVSPLKGAGELAVSGGFNRWQHETKIDSVPLRSVGDGSGLYAVELTSPPDAHLLDFVVSLSHHGKQKWDNNSKLDYHVPLAGAVGPKPLLHVVHVAVEMAPVAKVGGLGDVVTALGRAVQDEGHRIEVVLPKYNVLNYDLVQDLELGAEMTLGGERVLVYEGKVEGLDVKLLEPVSGIFDVGCIYGRGDDHIRFHKFCTMACDWIKVSGRTPEVIHCHDWSTAPVTWQDNRDARCVFTIHNL</sequence>
<feature type="coiled-coil region" evidence="7">
    <location>
        <begin position="817"/>
        <end position="853"/>
    </location>
</feature>
<feature type="compositionally biased region" description="Low complexity" evidence="8">
    <location>
        <begin position="414"/>
        <end position="428"/>
    </location>
</feature>
<evidence type="ECO:0000256" key="6">
    <source>
        <dbReference type="ARBA" id="ARBA00022922"/>
    </source>
</evidence>
<keyword evidence="6" id="KW-0750">Starch biosynthesis</keyword>
<feature type="domain" description="Carbohydrate binding module family 25" evidence="9">
    <location>
        <begin position="1041"/>
        <end position="1131"/>
    </location>
</feature>
<comment type="catalytic activity">
    <reaction evidence="1">
        <text>[(1-&gt;4)-alpha-D-glucosyl](n) + ADP-alpha-D-glucose = [(1-&gt;4)-alpha-D-glucosyl](n+1) + ADP + H(+)</text>
        <dbReference type="Rhea" id="RHEA:18189"/>
        <dbReference type="Rhea" id="RHEA-COMP:9584"/>
        <dbReference type="Rhea" id="RHEA-COMP:9587"/>
        <dbReference type="ChEBI" id="CHEBI:15378"/>
        <dbReference type="ChEBI" id="CHEBI:15444"/>
        <dbReference type="ChEBI" id="CHEBI:57498"/>
        <dbReference type="ChEBI" id="CHEBI:456216"/>
        <dbReference type="EC" id="2.4.1.21"/>
    </reaction>
</comment>
<dbReference type="EMBL" id="LGRX02002526">
    <property type="protein sequence ID" value="KAK3284056.1"/>
    <property type="molecule type" value="Genomic_DNA"/>
</dbReference>
<feature type="region of interest" description="Disordered" evidence="8">
    <location>
        <begin position="624"/>
        <end position="661"/>
    </location>
</feature>
<evidence type="ECO:0000256" key="5">
    <source>
        <dbReference type="ARBA" id="ARBA00022679"/>
    </source>
</evidence>
<comment type="pathway">
    <text evidence="2">Glycan biosynthesis; starch biosynthesis.</text>
</comment>